<keyword evidence="2" id="KW-1185">Reference proteome</keyword>
<sequence>MALALHWGGITDSLNSLTVELVLGYGGDNTPAGKIEEEYQEVMRLMSRTIPGGGR</sequence>
<accession>A0A5N6R4V2</accession>
<dbReference type="Proteomes" id="UP000327013">
    <property type="component" value="Chromosome 5"/>
</dbReference>
<protein>
    <submittedName>
        <fullName evidence="1">Uncharacterized protein</fullName>
    </submittedName>
</protein>
<evidence type="ECO:0000313" key="2">
    <source>
        <dbReference type="Proteomes" id="UP000327013"/>
    </source>
</evidence>
<dbReference type="EMBL" id="CM017325">
    <property type="protein sequence ID" value="KAE8056019.1"/>
    <property type="molecule type" value="Genomic_DNA"/>
</dbReference>
<gene>
    <name evidence="1" type="ORF">FH972_012822</name>
</gene>
<proteinExistence type="predicted"/>
<reference evidence="1 2" key="1">
    <citation type="submission" date="2019-06" db="EMBL/GenBank/DDBJ databases">
        <title>A chromosomal-level reference genome of Carpinus fangiana (Coryloideae, Betulaceae).</title>
        <authorList>
            <person name="Yang X."/>
            <person name="Wang Z."/>
            <person name="Zhang L."/>
            <person name="Hao G."/>
            <person name="Liu J."/>
            <person name="Yang Y."/>
        </authorList>
    </citation>
    <scope>NUCLEOTIDE SEQUENCE [LARGE SCALE GENOMIC DNA]</scope>
    <source>
        <strain evidence="1">Cfa_2016G</strain>
        <tissue evidence="1">Leaf</tissue>
    </source>
</reference>
<name>A0A5N6R4V2_9ROSI</name>
<evidence type="ECO:0000313" key="1">
    <source>
        <dbReference type="EMBL" id="KAE8056019.1"/>
    </source>
</evidence>
<dbReference type="AlphaFoldDB" id="A0A5N6R4V2"/>
<organism evidence="1 2">
    <name type="scientific">Carpinus fangiana</name>
    <dbReference type="NCBI Taxonomy" id="176857"/>
    <lineage>
        <taxon>Eukaryota</taxon>
        <taxon>Viridiplantae</taxon>
        <taxon>Streptophyta</taxon>
        <taxon>Embryophyta</taxon>
        <taxon>Tracheophyta</taxon>
        <taxon>Spermatophyta</taxon>
        <taxon>Magnoliopsida</taxon>
        <taxon>eudicotyledons</taxon>
        <taxon>Gunneridae</taxon>
        <taxon>Pentapetalae</taxon>
        <taxon>rosids</taxon>
        <taxon>fabids</taxon>
        <taxon>Fagales</taxon>
        <taxon>Betulaceae</taxon>
        <taxon>Carpinus</taxon>
    </lineage>
</organism>